<evidence type="ECO:0000313" key="2">
    <source>
        <dbReference type="Proteomes" id="UP000184334"/>
    </source>
</evidence>
<gene>
    <name evidence="1" type="ORF">SAMN02745164_01702</name>
</gene>
<keyword evidence="2" id="KW-1185">Reference proteome</keyword>
<dbReference type="RefSeq" id="WP_234970305.1">
    <property type="nucleotide sequence ID" value="NZ_FQUI01000032.1"/>
</dbReference>
<dbReference type="AlphaFoldDB" id="A0A1M4YL84"/>
<organism evidence="1 2">
    <name type="scientific">Marinitoga hydrogenitolerans (strain DSM 16785 / JCM 12826 / AT1271)</name>
    <dbReference type="NCBI Taxonomy" id="1122195"/>
    <lineage>
        <taxon>Bacteria</taxon>
        <taxon>Thermotogati</taxon>
        <taxon>Thermotogota</taxon>
        <taxon>Thermotogae</taxon>
        <taxon>Petrotogales</taxon>
        <taxon>Petrotogaceae</taxon>
        <taxon>Marinitoga</taxon>
    </lineage>
</organism>
<name>A0A1M4YL84_MARH1</name>
<dbReference type="EMBL" id="FQUI01000032">
    <property type="protein sequence ID" value="SHF06529.1"/>
    <property type="molecule type" value="Genomic_DNA"/>
</dbReference>
<reference evidence="1" key="1">
    <citation type="submission" date="2016-11" db="EMBL/GenBank/DDBJ databases">
        <authorList>
            <person name="Varghese N."/>
            <person name="Submissions S."/>
        </authorList>
    </citation>
    <scope>NUCLEOTIDE SEQUENCE [LARGE SCALE GENOMIC DNA]</scope>
    <source>
        <strain evidence="1">DSM 16785</strain>
    </source>
</reference>
<dbReference type="InterPro" id="IPR036388">
    <property type="entry name" value="WH-like_DNA-bd_sf"/>
</dbReference>
<dbReference type="STRING" id="1122195.SAMN02745164_01702"/>
<dbReference type="Proteomes" id="UP000184334">
    <property type="component" value="Unassembled WGS sequence"/>
</dbReference>
<evidence type="ECO:0000313" key="1">
    <source>
        <dbReference type="EMBL" id="SHF06529.1"/>
    </source>
</evidence>
<protein>
    <submittedName>
        <fullName evidence="1">Uncharacterized protein</fullName>
    </submittedName>
</protein>
<dbReference type="Gene3D" id="1.10.10.10">
    <property type="entry name" value="Winged helix-like DNA-binding domain superfamily/Winged helix DNA-binding domain"/>
    <property type="match status" value="1"/>
</dbReference>
<accession>A0A1M4YL84</accession>
<sequence>MIKNKKINLKIVENILNVKSARAREILKNLTKKGILEKRGKTKGSYYILKLRDEE</sequence>
<proteinExistence type="predicted"/>
<comment type="caution">
    <text evidence="1">The sequence shown here is derived from an EMBL/GenBank/DDBJ whole genome shotgun (WGS) entry which is preliminary data.</text>
</comment>